<dbReference type="HOGENOM" id="CLU_192061_0_0_9"/>
<proteinExistence type="predicted"/>
<dbReference type="AlphaFoldDB" id="B8I351"/>
<evidence type="ECO:0008006" key="3">
    <source>
        <dbReference type="Google" id="ProtNLM"/>
    </source>
</evidence>
<dbReference type="Proteomes" id="UP000001349">
    <property type="component" value="Chromosome"/>
</dbReference>
<gene>
    <name evidence="1" type="ordered locus">Ccel_1846</name>
</gene>
<dbReference type="EMBL" id="CP001348">
    <property type="protein sequence ID" value="ACL76194.1"/>
    <property type="molecule type" value="Genomic_DNA"/>
</dbReference>
<evidence type="ECO:0000313" key="2">
    <source>
        <dbReference type="Proteomes" id="UP000001349"/>
    </source>
</evidence>
<dbReference type="RefSeq" id="WP_015925300.1">
    <property type="nucleotide sequence ID" value="NC_011898.1"/>
</dbReference>
<keyword evidence="2" id="KW-1185">Reference proteome</keyword>
<reference evidence="1 2" key="1">
    <citation type="submission" date="2009-01" db="EMBL/GenBank/DDBJ databases">
        <title>Complete sequence of Clostridium cellulolyticum H10.</title>
        <authorList>
            <consortium name="US DOE Joint Genome Institute"/>
            <person name="Lucas S."/>
            <person name="Copeland A."/>
            <person name="Lapidus A."/>
            <person name="Glavina del Rio T."/>
            <person name="Dalin E."/>
            <person name="Tice H."/>
            <person name="Bruce D."/>
            <person name="Goodwin L."/>
            <person name="Pitluck S."/>
            <person name="Chertkov O."/>
            <person name="Saunders E."/>
            <person name="Brettin T."/>
            <person name="Detter J.C."/>
            <person name="Han C."/>
            <person name="Larimer F."/>
            <person name="Land M."/>
            <person name="Hauser L."/>
            <person name="Kyrpides N."/>
            <person name="Ivanova N."/>
            <person name="Zhou J."/>
            <person name="Richardson P."/>
        </authorList>
    </citation>
    <scope>NUCLEOTIDE SEQUENCE [LARGE SCALE GENOMIC DNA]</scope>
    <source>
        <strain evidence="2">ATCC 35319 / DSM 5812 / JCM 6584 / H10</strain>
    </source>
</reference>
<dbReference type="OrthoDB" id="1822938at2"/>
<protein>
    <recommendedName>
        <fullName evidence="3">Helix-turn-helix domain-containing protein</fullName>
    </recommendedName>
</protein>
<evidence type="ECO:0000313" key="1">
    <source>
        <dbReference type="EMBL" id="ACL76194.1"/>
    </source>
</evidence>
<name>B8I351_RUMCH</name>
<dbReference type="eggNOG" id="ENOG502ZCSY">
    <property type="taxonomic scope" value="Bacteria"/>
</dbReference>
<dbReference type="STRING" id="394503.Ccel_1846"/>
<sequence>MATTKMRTVEQTVAYFKENDPQTAVNPTMLRSLLKQGKIKFVKIGAKYLINVDWFEEWLKNPVMEENIADKNQYGKLRKI</sequence>
<dbReference type="KEGG" id="cce:Ccel_1846"/>
<organism evidence="1 2">
    <name type="scientific">Ruminiclostridium cellulolyticum (strain ATCC 35319 / DSM 5812 / JCM 6584 / H10)</name>
    <name type="common">Clostridium cellulolyticum</name>
    <dbReference type="NCBI Taxonomy" id="394503"/>
    <lineage>
        <taxon>Bacteria</taxon>
        <taxon>Bacillati</taxon>
        <taxon>Bacillota</taxon>
        <taxon>Clostridia</taxon>
        <taxon>Eubacteriales</taxon>
        <taxon>Oscillospiraceae</taxon>
        <taxon>Ruminiclostridium</taxon>
    </lineage>
</organism>
<accession>B8I351</accession>